<dbReference type="InterPro" id="IPR002589">
    <property type="entry name" value="Macro_dom"/>
</dbReference>
<comment type="subcellular location">
    <subcellularLocation>
        <location evidence="1">Nucleus</location>
    </subcellularLocation>
</comment>
<evidence type="ECO:0000259" key="10">
    <source>
        <dbReference type="PROSITE" id="PS51059"/>
    </source>
</evidence>
<dbReference type="GO" id="GO:0008233">
    <property type="term" value="F:peptidase activity"/>
    <property type="evidence" value="ECO:0007669"/>
    <property type="project" value="UniProtKB-KW"/>
</dbReference>
<comment type="caution">
    <text evidence="12">The sequence shown here is derived from an EMBL/GenBank/DDBJ whole genome shotgun (WGS) entry which is preliminary data.</text>
</comment>
<dbReference type="Gene3D" id="3.40.220.10">
    <property type="entry name" value="Leucine Aminopeptidase, subunit E, domain 1"/>
    <property type="match status" value="2"/>
</dbReference>
<feature type="domain" description="PARP catalytic" evidence="10">
    <location>
        <begin position="552"/>
        <end position="736"/>
    </location>
</feature>
<evidence type="ECO:0000259" key="11">
    <source>
        <dbReference type="PROSITE" id="PS51154"/>
    </source>
</evidence>
<feature type="domain" description="Macro" evidence="11">
    <location>
        <begin position="367"/>
        <end position="540"/>
    </location>
</feature>
<dbReference type="EC" id="2.4.2.-" evidence="9"/>
<evidence type="ECO:0000256" key="1">
    <source>
        <dbReference type="ARBA" id="ARBA00004123"/>
    </source>
</evidence>
<evidence type="ECO:0000256" key="8">
    <source>
        <dbReference type="ARBA" id="ARBA00023242"/>
    </source>
</evidence>
<dbReference type="InterPro" id="IPR043472">
    <property type="entry name" value="Macro_dom-like"/>
</dbReference>
<dbReference type="SUPFAM" id="SSF56399">
    <property type="entry name" value="ADP-ribosylation"/>
    <property type="match status" value="1"/>
</dbReference>
<dbReference type="GO" id="GO:0003950">
    <property type="term" value="F:NAD+ poly-ADP-ribosyltransferase activity"/>
    <property type="evidence" value="ECO:0007669"/>
    <property type="project" value="UniProtKB-UniRule"/>
</dbReference>
<dbReference type="SUPFAM" id="SSF52949">
    <property type="entry name" value="Macro domain-like"/>
    <property type="match status" value="2"/>
</dbReference>
<dbReference type="PANTHER" id="PTHR14453">
    <property type="entry name" value="PARP/ZINC FINGER CCCH TYPE DOMAIN CONTAINING PROTEIN"/>
    <property type="match status" value="1"/>
</dbReference>
<dbReference type="EMBL" id="CAJOAZ010003702">
    <property type="protein sequence ID" value="CAF4023550.1"/>
    <property type="molecule type" value="Genomic_DNA"/>
</dbReference>
<dbReference type="GO" id="GO:0005737">
    <property type="term" value="C:cytoplasm"/>
    <property type="evidence" value="ECO:0007669"/>
    <property type="project" value="TreeGrafter"/>
</dbReference>
<accession>A0A819QFJ3</accession>
<evidence type="ECO:0000256" key="3">
    <source>
        <dbReference type="ARBA" id="ARBA00022676"/>
    </source>
</evidence>
<keyword evidence="3 9" id="KW-0328">Glycosyltransferase</keyword>
<evidence type="ECO:0000313" key="13">
    <source>
        <dbReference type="Proteomes" id="UP000663844"/>
    </source>
</evidence>
<evidence type="ECO:0000256" key="2">
    <source>
        <dbReference type="ARBA" id="ARBA00022670"/>
    </source>
</evidence>
<dbReference type="PANTHER" id="PTHR14453:SF67">
    <property type="entry name" value="POLY [ADP-RIBOSE] POLYMERASE"/>
    <property type="match status" value="1"/>
</dbReference>
<evidence type="ECO:0000256" key="7">
    <source>
        <dbReference type="ARBA" id="ARBA00023027"/>
    </source>
</evidence>
<dbReference type="PROSITE" id="PS51154">
    <property type="entry name" value="MACRO"/>
    <property type="match status" value="1"/>
</dbReference>
<dbReference type="Proteomes" id="UP000663844">
    <property type="component" value="Unassembled WGS sequence"/>
</dbReference>
<keyword evidence="5" id="KW-0833">Ubl conjugation pathway</keyword>
<dbReference type="GO" id="GO:0006508">
    <property type="term" value="P:proteolysis"/>
    <property type="evidence" value="ECO:0007669"/>
    <property type="project" value="UniProtKB-KW"/>
</dbReference>
<protein>
    <recommendedName>
        <fullName evidence="9">Poly [ADP-ribose] polymerase</fullName>
        <shortName evidence="9">PARP</shortName>
        <ecNumber evidence="9">2.4.2.-</ecNumber>
    </recommendedName>
</protein>
<dbReference type="Pfam" id="PF01661">
    <property type="entry name" value="Macro"/>
    <property type="match status" value="2"/>
</dbReference>
<dbReference type="InterPro" id="IPR056850">
    <property type="entry name" value="ARM_UBP34_24_USP9X_Y"/>
</dbReference>
<evidence type="ECO:0000313" key="12">
    <source>
        <dbReference type="EMBL" id="CAF4023550.1"/>
    </source>
</evidence>
<dbReference type="AlphaFoldDB" id="A0A819QFJ3"/>
<dbReference type="InterPro" id="IPR012317">
    <property type="entry name" value="Poly(ADP-ribose)pol_cat_dom"/>
</dbReference>
<dbReference type="GO" id="GO:0005634">
    <property type="term" value="C:nucleus"/>
    <property type="evidence" value="ECO:0007669"/>
    <property type="project" value="UniProtKB-SubCell"/>
</dbReference>
<evidence type="ECO:0000256" key="4">
    <source>
        <dbReference type="ARBA" id="ARBA00022679"/>
    </source>
</evidence>
<sequence>MAHEDNLTRSMLDRLLHGHYRVLVEDRPQYDELKRKYSLECIDELQRNTDWQIPAIKYLIAILSHNPPNTSKISIQDFINFLVYKCDLINILIQKRGKIYLSLKDIEALWDMLINNERASSYDRELAFKWFIDCLEHIKLESQIALLERRIADLDPLYISLTGNICFKLYYENCKRSRNPTLNFSKSSIHPITRRDLNSLIDVRQGDLTVEQTDVIVVCSSSKTLCENVFKSGGNSIKVSYEAELKKNPTAPIITVTANGHVAAKTIYFLPWQPDADLIKFCDSVKTFVSNAMEKAASESYQSIAIPAIGCGLHGCSISLVAGTFVKEVHRQLFKYPMSVSFVIQPDRKDVYDEFQKQISLIQQASEIKPISMTIGKGTLEIQLADITTQKVDVVIGSSSSQILKRAIINAAGDDVQMAYAEEHENNPNSLILSVSSGQLPCKRIFFVKWEPNTDEEALQQSIVDLIWNVIQNAISHKFTSIAFPSIGCGQSSCSKQVIVKTMVREIKNQLKMRNLPLTVKLSIAPDQLEIYDEFCKQVLSIEEDLSTSISHELPSTWIQSTENKVRVIVSINTNEYKSIVTNFDQAMKGKYTQVIQIERIQNERWYMQYLAHCRDFRKRLKIDTEKRLYHGCPEKAADLIIGDCFNRSFAGVNGTVYGFGVDFSSNATYSHTYAIPNTKGERFMFVSRVLVGHTVLGNSSMKTRPIGYDSTTDGNHIFVAYHDAQAFAEYLITYK</sequence>
<evidence type="ECO:0000256" key="9">
    <source>
        <dbReference type="RuleBase" id="RU362114"/>
    </source>
</evidence>
<reference evidence="12" key="1">
    <citation type="submission" date="2021-02" db="EMBL/GenBank/DDBJ databases">
        <authorList>
            <person name="Nowell W R."/>
        </authorList>
    </citation>
    <scope>NUCLEOTIDE SEQUENCE</scope>
</reference>
<dbReference type="InterPro" id="IPR052056">
    <property type="entry name" value="Mono-ARTD/PARP"/>
</dbReference>
<gene>
    <name evidence="12" type="ORF">OXD698_LOCUS30850</name>
</gene>
<dbReference type="PROSITE" id="PS51059">
    <property type="entry name" value="PARP_CATALYTIC"/>
    <property type="match status" value="1"/>
</dbReference>
<dbReference type="GO" id="GO:0003714">
    <property type="term" value="F:transcription corepressor activity"/>
    <property type="evidence" value="ECO:0007669"/>
    <property type="project" value="TreeGrafter"/>
</dbReference>
<dbReference type="Gene3D" id="3.90.228.10">
    <property type="match status" value="1"/>
</dbReference>
<evidence type="ECO:0000256" key="5">
    <source>
        <dbReference type="ARBA" id="ARBA00022786"/>
    </source>
</evidence>
<proteinExistence type="predicted"/>
<dbReference type="Pfam" id="PF25010">
    <property type="entry name" value="ARM_UBP24_USP9X-Y"/>
    <property type="match status" value="2"/>
</dbReference>
<keyword evidence="6" id="KW-0378">Hydrolase</keyword>
<dbReference type="Pfam" id="PF00644">
    <property type="entry name" value="PARP"/>
    <property type="match status" value="1"/>
</dbReference>
<keyword evidence="8" id="KW-0539">Nucleus</keyword>
<dbReference type="GO" id="GO:0010629">
    <property type="term" value="P:negative regulation of gene expression"/>
    <property type="evidence" value="ECO:0007669"/>
    <property type="project" value="TreeGrafter"/>
</dbReference>
<organism evidence="12 13">
    <name type="scientific">Adineta steineri</name>
    <dbReference type="NCBI Taxonomy" id="433720"/>
    <lineage>
        <taxon>Eukaryota</taxon>
        <taxon>Metazoa</taxon>
        <taxon>Spiralia</taxon>
        <taxon>Gnathifera</taxon>
        <taxon>Rotifera</taxon>
        <taxon>Eurotatoria</taxon>
        <taxon>Bdelloidea</taxon>
        <taxon>Adinetida</taxon>
        <taxon>Adinetidae</taxon>
        <taxon>Adineta</taxon>
    </lineage>
</organism>
<keyword evidence="2" id="KW-0645">Protease</keyword>
<evidence type="ECO:0000256" key="6">
    <source>
        <dbReference type="ARBA" id="ARBA00022801"/>
    </source>
</evidence>
<name>A0A819QFJ3_9BILA</name>
<keyword evidence="7 9" id="KW-0520">NAD</keyword>
<keyword evidence="4 9" id="KW-0808">Transferase</keyword>